<dbReference type="CDD" id="cd06170">
    <property type="entry name" value="LuxR_C_like"/>
    <property type="match status" value="1"/>
</dbReference>
<dbReference type="Gene3D" id="3.40.50.2300">
    <property type="match status" value="1"/>
</dbReference>
<dbReference type="PROSITE" id="PS50110">
    <property type="entry name" value="RESPONSE_REGULATORY"/>
    <property type="match status" value="1"/>
</dbReference>
<dbReference type="CDD" id="cd00156">
    <property type="entry name" value="REC"/>
    <property type="match status" value="1"/>
</dbReference>
<dbReference type="SUPFAM" id="SSF52172">
    <property type="entry name" value="CheY-like"/>
    <property type="match status" value="1"/>
</dbReference>
<dbReference type="PRINTS" id="PR00038">
    <property type="entry name" value="HTHLUXR"/>
</dbReference>
<organism evidence="7 8">
    <name type="scientific">Flagellimonas maritima</name>
    <dbReference type="NCBI Taxonomy" id="1383885"/>
    <lineage>
        <taxon>Bacteria</taxon>
        <taxon>Pseudomonadati</taxon>
        <taxon>Bacteroidota</taxon>
        <taxon>Flavobacteriia</taxon>
        <taxon>Flavobacteriales</taxon>
        <taxon>Flavobacteriaceae</taxon>
        <taxon>Flagellimonas</taxon>
    </lineage>
</organism>
<dbReference type="Pfam" id="PF00196">
    <property type="entry name" value="GerE"/>
    <property type="match status" value="1"/>
</dbReference>
<comment type="caution">
    <text evidence="4">Lacks conserved residue(s) required for the propagation of feature annotation.</text>
</comment>
<dbReference type="InterPro" id="IPR001789">
    <property type="entry name" value="Sig_transdc_resp-reg_receiver"/>
</dbReference>
<dbReference type="InterPro" id="IPR016032">
    <property type="entry name" value="Sig_transdc_resp-reg_C-effctor"/>
</dbReference>
<evidence type="ECO:0000256" key="4">
    <source>
        <dbReference type="PROSITE-ProRule" id="PRU00169"/>
    </source>
</evidence>
<reference evidence="7 8" key="1">
    <citation type="submission" date="2018-06" db="EMBL/GenBank/DDBJ databases">
        <title>Spongiibacterium sp. HME9304 Genome sequencing and assembly.</title>
        <authorList>
            <person name="Kang H."/>
            <person name="Kim H."/>
            <person name="Joh K."/>
        </authorList>
    </citation>
    <scope>NUCLEOTIDE SEQUENCE [LARGE SCALE GENOMIC DNA]</scope>
    <source>
        <strain evidence="7 8">HME9304</strain>
    </source>
</reference>
<keyword evidence="2" id="KW-0238">DNA-binding</keyword>
<evidence type="ECO:0000256" key="3">
    <source>
        <dbReference type="ARBA" id="ARBA00023163"/>
    </source>
</evidence>
<evidence type="ECO:0000259" key="5">
    <source>
        <dbReference type="PROSITE" id="PS50043"/>
    </source>
</evidence>
<dbReference type="InterPro" id="IPR011006">
    <property type="entry name" value="CheY-like_superfamily"/>
</dbReference>
<dbReference type="GO" id="GO:0006355">
    <property type="term" value="P:regulation of DNA-templated transcription"/>
    <property type="evidence" value="ECO:0007669"/>
    <property type="project" value="InterPro"/>
</dbReference>
<evidence type="ECO:0000313" key="7">
    <source>
        <dbReference type="EMBL" id="AWX46312.1"/>
    </source>
</evidence>
<sequence length="225" mass="25850">MTKSDDQNLTHMETNTLKITIIDNDEKLHPLYRFYFSDESRYELIEIHTSVNKFLSHSARNDTDIIVSEVDLNGISGIDGIPYFNKLNKAPKVLMTSQTSDFKIIKEAFKKGADGFLTKPLTKTRFFNALDELRQHGVALEHDVVKKIIHSFQIKTLERFSKKENQIIGLLTQGYTYKMIADRLFVTPSAVNFHIQNIYVKLNVNSKGEALKKLQELEVRQLNAA</sequence>
<dbReference type="AlphaFoldDB" id="A0A2Z4LWV7"/>
<feature type="domain" description="HTH luxR-type" evidence="5">
    <location>
        <begin position="153"/>
        <end position="218"/>
    </location>
</feature>
<dbReference type="InterPro" id="IPR036388">
    <property type="entry name" value="WH-like_DNA-bd_sf"/>
</dbReference>
<name>A0A2Z4LWV7_9FLAO</name>
<dbReference type="SUPFAM" id="SSF46894">
    <property type="entry name" value="C-terminal effector domain of the bipartite response regulators"/>
    <property type="match status" value="1"/>
</dbReference>
<dbReference type="Gene3D" id="1.10.10.10">
    <property type="entry name" value="Winged helix-like DNA-binding domain superfamily/Winged helix DNA-binding domain"/>
    <property type="match status" value="1"/>
</dbReference>
<dbReference type="InterPro" id="IPR000792">
    <property type="entry name" value="Tscrpt_reg_LuxR_C"/>
</dbReference>
<gene>
    <name evidence="7" type="ORF">HME9304_03345</name>
</gene>
<dbReference type="Proteomes" id="UP000248536">
    <property type="component" value="Chromosome"/>
</dbReference>
<keyword evidence="3" id="KW-0804">Transcription</keyword>
<proteinExistence type="predicted"/>
<dbReference type="PANTHER" id="PTHR44688">
    <property type="entry name" value="DNA-BINDING TRANSCRIPTIONAL ACTIVATOR DEVR_DOSR"/>
    <property type="match status" value="1"/>
</dbReference>
<dbReference type="PROSITE" id="PS50043">
    <property type="entry name" value="HTH_LUXR_2"/>
    <property type="match status" value="1"/>
</dbReference>
<evidence type="ECO:0000313" key="8">
    <source>
        <dbReference type="Proteomes" id="UP000248536"/>
    </source>
</evidence>
<feature type="domain" description="Response regulatory" evidence="6">
    <location>
        <begin position="18"/>
        <end position="134"/>
    </location>
</feature>
<dbReference type="PANTHER" id="PTHR44688:SF16">
    <property type="entry name" value="DNA-BINDING TRANSCRIPTIONAL ACTIVATOR DEVR_DOSR"/>
    <property type="match status" value="1"/>
</dbReference>
<dbReference type="Pfam" id="PF00072">
    <property type="entry name" value="Response_reg"/>
    <property type="match status" value="1"/>
</dbReference>
<keyword evidence="8" id="KW-1185">Reference proteome</keyword>
<dbReference type="GO" id="GO:0003677">
    <property type="term" value="F:DNA binding"/>
    <property type="evidence" value="ECO:0007669"/>
    <property type="project" value="UniProtKB-KW"/>
</dbReference>
<evidence type="ECO:0000256" key="2">
    <source>
        <dbReference type="ARBA" id="ARBA00023125"/>
    </source>
</evidence>
<dbReference type="SMART" id="SM00421">
    <property type="entry name" value="HTH_LUXR"/>
    <property type="match status" value="1"/>
</dbReference>
<protein>
    <submittedName>
        <fullName evidence="7">Transcriptional regulatory protein MctR</fullName>
    </submittedName>
</protein>
<dbReference type="KEGG" id="spon:HME9304_03345"/>
<accession>A0A2Z4LWV7</accession>
<dbReference type="GO" id="GO:0000160">
    <property type="term" value="P:phosphorelay signal transduction system"/>
    <property type="evidence" value="ECO:0007669"/>
    <property type="project" value="InterPro"/>
</dbReference>
<dbReference type="SMART" id="SM00448">
    <property type="entry name" value="REC"/>
    <property type="match status" value="1"/>
</dbReference>
<keyword evidence="1" id="KW-0805">Transcription regulation</keyword>
<dbReference type="EMBL" id="CP030104">
    <property type="protein sequence ID" value="AWX46312.1"/>
    <property type="molecule type" value="Genomic_DNA"/>
</dbReference>
<evidence type="ECO:0000259" key="6">
    <source>
        <dbReference type="PROSITE" id="PS50110"/>
    </source>
</evidence>
<evidence type="ECO:0000256" key="1">
    <source>
        <dbReference type="ARBA" id="ARBA00023015"/>
    </source>
</evidence>